<feature type="domain" description="Pre-rRNA-processing protein RIX1 N-terminal" evidence="5">
    <location>
        <begin position="18"/>
        <end position="224"/>
    </location>
</feature>
<dbReference type="PANTHER" id="PTHR34105">
    <property type="entry name" value="PROLINE-, GLUTAMIC ACID- AND LEUCINE-RICH PROTEIN 1"/>
    <property type="match status" value="1"/>
</dbReference>
<comment type="similarity">
    <text evidence="2">Belongs to the RIX1/PELP1 family.</text>
</comment>
<dbReference type="PANTHER" id="PTHR34105:SF1">
    <property type="entry name" value="PROLINE-, GLUTAMIC ACID- AND LEUCINE-RICH PROTEIN 1"/>
    <property type="match status" value="1"/>
</dbReference>
<dbReference type="GO" id="GO:0006364">
    <property type="term" value="P:rRNA processing"/>
    <property type="evidence" value="ECO:0007669"/>
    <property type="project" value="TreeGrafter"/>
</dbReference>
<dbReference type="SUPFAM" id="SSF48371">
    <property type="entry name" value="ARM repeat"/>
    <property type="match status" value="1"/>
</dbReference>
<gene>
    <name evidence="6" type="ORF">ARALYDRAFT_473247</name>
</gene>
<keyword evidence="3" id="KW-0539">Nucleus</keyword>
<evidence type="ECO:0000256" key="2">
    <source>
        <dbReference type="ARBA" id="ARBA00010511"/>
    </source>
</evidence>
<dbReference type="STRING" id="81972.D7KES4"/>
<dbReference type="Pfam" id="PF08167">
    <property type="entry name" value="RIX1"/>
    <property type="match status" value="1"/>
</dbReference>
<evidence type="ECO:0000313" key="6">
    <source>
        <dbReference type="EMBL" id="EFH69867.1"/>
    </source>
</evidence>
<dbReference type="OrthoDB" id="20900at2759"/>
<evidence type="ECO:0000259" key="5">
    <source>
        <dbReference type="Pfam" id="PF08167"/>
    </source>
</evidence>
<evidence type="ECO:0000256" key="4">
    <source>
        <dbReference type="SAM" id="MobiDB-lite"/>
    </source>
</evidence>
<dbReference type="GO" id="GO:0005634">
    <property type="term" value="C:nucleus"/>
    <property type="evidence" value="ECO:0007669"/>
    <property type="project" value="UniProtKB-SubCell"/>
</dbReference>
<evidence type="ECO:0000313" key="7">
    <source>
        <dbReference type="Proteomes" id="UP000008694"/>
    </source>
</evidence>
<dbReference type="HOGENOM" id="CLU_015612_1_0_1"/>
<proteinExistence type="inferred from homology"/>
<sequence length="838" mass="91115">MASFERFDDMCDLRLKPKILRNLLSEYVPNEKQPLTNFLSLSKVVSTISTHKLLSESPPASIDQKLHANSKSAVDDWVARLLALISSDMPDKSWVGICLIGVTCQECSSDRFFRSYSLWFNSLLSHLKNPASSRIVRVASCTSTSDLLTRLSRFSNTKKDAVSHASKLILPIIKLLDEDSSEALLEGIVHLLSTIVLLFPAAFHSNYDKIEAAIASKIFSAKTSSNMLKKFTHFLALLPKAKGDEGTWSLMMQKLLISINVHLNNFFQGLEEETKGTKAIQRLTPPGKDSPLPLGGQNGGLDDASWNSEQLIVSRVSALMFCTSTMLTTSYKSKINIPVGSLLSLVERVLLVNGSLPRAMSPFMTGIQQELVCAELPALHSSALELLCATLKSIRSQLLPYAASVVRLVSSYFRKCSLPELRVKLYSITTTLLKSMGIGMAMQLAQEVVINASVDLDQTSLEAFDVASSKNPSLTNGALLQACSKKRKHSGVEAENSVFEVRIPHNHSRSPISLKIASLEALETLLTIGGALGSDSWRESVDNLLLTTATNACEGRWANAETYHCLPNKSTTDLVEFQLAALRAFSASLVSPSRVRPAFLAEGLELFRTGKLQAGMKVAGFCAHALMSLEVVIHPRALPLDGLPTLSNRFPESNSFGSQKHNTPNLNKLNVIAHDGDDLGNRWLAKADVPSNNAIQRTFDTTLPLQESKRLKVGNDLATVVSLSVQDHTDIVASENVQQADVPEKVPEESLGPVSDKDVTAPKDGYQDVVSGTQEGKDLAISGTQEGEDLAFKDSLMEEASIGKKIESLGESDDDPIPSLQEGDFLSSSSDSDSDIES</sequence>
<keyword evidence="7" id="KW-1185">Reference proteome</keyword>
<evidence type="ECO:0000256" key="1">
    <source>
        <dbReference type="ARBA" id="ARBA00004123"/>
    </source>
</evidence>
<dbReference type="eggNOG" id="ENOG502QR0U">
    <property type="taxonomic scope" value="Eukaryota"/>
</dbReference>
<protein>
    <submittedName>
        <fullName evidence="6">Binding protein</fullName>
    </submittedName>
</protein>
<evidence type="ECO:0000256" key="3">
    <source>
        <dbReference type="ARBA" id="ARBA00023242"/>
    </source>
</evidence>
<dbReference type="EMBL" id="GL348713">
    <property type="protein sequence ID" value="EFH69867.1"/>
    <property type="molecule type" value="Genomic_DNA"/>
</dbReference>
<dbReference type="InterPro" id="IPR012583">
    <property type="entry name" value="RIX1_N"/>
</dbReference>
<dbReference type="Gramene" id="fgenesh2_kg.1__3201__AT1G30240.1">
    <property type="protein sequence ID" value="fgenesh2_kg.1__3201__AT1G30240.1"/>
    <property type="gene ID" value="fgenesh2_kg.1__3201__AT1G30240.1"/>
</dbReference>
<name>D7KES4_ARALL</name>
<dbReference type="AlphaFoldDB" id="D7KES4"/>
<dbReference type="Proteomes" id="UP000008694">
    <property type="component" value="Unassembled WGS sequence"/>
</dbReference>
<dbReference type="InterPro" id="IPR016024">
    <property type="entry name" value="ARM-type_fold"/>
</dbReference>
<feature type="compositionally biased region" description="Basic and acidic residues" evidence="4">
    <location>
        <begin position="790"/>
        <end position="808"/>
    </location>
</feature>
<feature type="region of interest" description="Disordered" evidence="4">
    <location>
        <begin position="734"/>
        <end position="838"/>
    </location>
</feature>
<organism evidence="7">
    <name type="scientific">Arabidopsis lyrata subsp. lyrata</name>
    <name type="common">Lyre-leaved rock-cress</name>
    <dbReference type="NCBI Taxonomy" id="81972"/>
    <lineage>
        <taxon>Eukaryota</taxon>
        <taxon>Viridiplantae</taxon>
        <taxon>Streptophyta</taxon>
        <taxon>Embryophyta</taxon>
        <taxon>Tracheophyta</taxon>
        <taxon>Spermatophyta</taxon>
        <taxon>Magnoliopsida</taxon>
        <taxon>eudicotyledons</taxon>
        <taxon>Gunneridae</taxon>
        <taxon>Pentapetalae</taxon>
        <taxon>rosids</taxon>
        <taxon>malvids</taxon>
        <taxon>Brassicales</taxon>
        <taxon>Brassicaceae</taxon>
        <taxon>Camelineae</taxon>
        <taxon>Arabidopsis</taxon>
    </lineage>
</organism>
<comment type="subcellular location">
    <subcellularLocation>
        <location evidence="1">Nucleus</location>
    </subcellularLocation>
</comment>
<accession>D7KES4</accession>
<reference evidence="7" key="1">
    <citation type="journal article" date="2011" name="Nat. Genet.">
        <title>The Arabidopsis lyrata genome sequence and the basis of rapid genome size change.</title>
        <authorList>
            <person name="Hu T.T."/>
            <person name="Pattyn P."/>
            <person name="Bakker E.G."/>
            <person name="Cao J."/>
            <person name="Cheng J.-F."/>
            <person name="Clark R.M."/>
            <person name="Fahlgren N."/>
            <person name="Fawcett J.A."/>
            <person name="Grimwood J."/>
            <person name="Gundlach H."/>
            <person name="Haberer G."/>
            <person name="Hollister J.D."/>
            <person name="Ossowski S."/>
            <person name="Ottilar R.P."/>
            <person name="Salamov A.A."/>
            <person name="Schneeberger K."/>
            <person name="Spannagl M."/>
            <person name="Wang X."/>
            <person name="Yang L."/>
            <person name="Nasrallah M.E."/>
            <person name="Bergelson J."/>
            <person name="Carrington J.C."/>
            <person name="Gaut B.S."/>
            <person name="Schmutz J."/>
            <person name="Mayer K.F.X."/>
            <person name="Van de Peer Y."/>
            <person name="Grigoriev I.V."/>
            <person name="Nordborg M."/>
            <person name="Weigel D."/>
            <person name="Guo Y.-L."/>
        </authorList>
    </citation>
    <scope>NUCLEOTIDE SEQUENCE [LARGE SCALE GENOMIC DNA]</scope>
    <source>
        <strain evidence="7">cv. MN47</strain>
    </source>
</reference>